<evidence type="ECO:0000313" key="2">
    <source>
        <dbReference type="EMBL" id="CRZ01986.1"/>
    </source>
</evidence>
<feature type="non-terminal residue" evidence="2">
    <location>
        <position position="1"/>
    </location>
</feature>
<reference evidence="2" key="1">
    <citation type="submission" date="2015-04" db="EMBL/GenBank/DDBJ databases">
        <title>The genome sequence of the plant pathogenic Rhizarian Plasmodiophora brassicae reveals insights in its biotrophic life cycle and the origin of chitin synthesis.</title>
        <authorList>
            <person name="Schwelm A."/>
            <person name="Fogelqvist J."/>
            <person name="Knaust A."/>
            <person name="Julke S."/>
            <person name="Lilja T."/>
            <person name="Dhandapani V."/>
            <person name="Bonilla-Rosso G."/>
            <person name="Karlsson M."/>
            <person name="Shevchenko A."/>
            <person name="Choi S.R."/>
            <person name="Kim H.G."/>
            <person name="Park J.Y."/>
            <person name="Lim Y.P."/>
            <person name="Ludwig-Muller J."/>
            <person name="Dixelius C."/>
        </authorList>
    </citation>
    <scope>NUCLEOTIDE SEQUENCE</scope>
    <source>
        <tissue evidence="2">Potato root galls</tissue>
    </source>
</reference>
<accession>A0A0H5QKX1</accession>
<keyword evidence="1" id="KW-0812">Transmembrane</keyword>
<sequence length="135" mass="16043">FCNLSSLFNLLFSNQLQLLFGHFLNLTRVCDRLNNFTFLLVFFFGFPLLISATFHLCFFLLDLFDKRMMLLFSGSDFFLPLLPLDEIHSGRRLFHGAMPLLLDRLPYPPIYRLGSGNIRRLWCLELHCHWRRCHT</sequence>
<dbReference type="AlphaFoldDB" id="A0A0H5QKX1"/>
<organism evidence="2">
    <name type="scientific">Spongospora subterranea</name>
    <dbReference type="NCBI Taxonomy" id="70186"/>
    <lineage>
        <taxon>Eukaryota</taxon>
        <taxon>Sar</taxon>
        <taxon>Rhizaria</taxon>
        <taxon>Endomyxa</taxon>
        <taxon>Phytomyxea</taxon>
        <taxon>Plasmodiophorida</taxon>
        <taxon>Plasmodiophoridae</taxon>
        <taxon>Spongospora</taxon>
    </lineage>
</organism>
<keyword evidence="1" id="KW-1133">Transmembrane helix</keyword>
<dbReference type="EMBL" id="HACM01001544">
    <property type="protein sequence ID" value="CRZ01986.1"/>
    <property type="molecule type" value="Transcribed_RNA"/>
</dbReference>
<evidence type="ECO:0000256" key="1">
    <source>
        <dbReference type="SAM" id="Phobius"/>
    </source>
</evidence>
<keyword evidence="1" id="KW-0472">Membrane</keyword>
<name>A0A0H5QKX1_9EUKA</name>
<proteinExistence type="predicted"/>
<feature type="transmembrane region" description="Helical" evidence="1">
    <location>
        <begin position="7"/>
        <end position="24"/>
    </location>
</feature>
<protein>
    <submittedName>
        <fullName evidence="2">Uncharacterized protein</fullName>
    </submittedName>
</protein>
<feature type="non-terminal residue" evidence="2">
    <location>
        <position position="135"/>
    </location>
</feature>
<feature type="transmembrane region" description="Helical" evidence="1">
    <location>
        <begin position="36"/>
        <end position="61"/>
    </location>
</feature>